<accession>A0A016TRD3</accession>
<evidence type="ECO:0000313" key="1">
    <source>
        <dbReference type="EMBL" id="EYC05316.1"/>
    </source>
</evidence>
<name>A0A016TRD3_9BILA</name>
<protein>
    <submittedName>
        <fullName evidence="1">Uncharacterized protein</fullName>
    </submittedName>
</protein>
<dbReference type="EMBL" id="JARK01001419">
    <property type="protein sequence ID" value="EYC05316.1"/>
    <property type="molecule type" value="Genomic_DNA"/>
</dbReference>
<comment type="caution">
    <text evidence="1">The sequence shown here is derived from an EMBL/GenBank/DDBJ whole genome shotgun (WGS) entry which is preliminary data.</text>
</comment>
<evidence type="ECO:0000313" key="2">
    <source>
        <dbReference type="Proteomes" id="UP000024635"/>
    </source>
</evidence>
<organism evidence="1 2">
    <name type="scientific">Ancylostoma ceylanicum</name>
    <dbReference type="NCBI Taxonomy" id="53326"/>
    <lineage>
        <taxon>Eukaryota</taxon>
        <taxon>Metazoa</taxon>
        <taxon>Ecdysozoa</taxon>
        <taxon>Nematoda</taxon>
        <taxon>Chromadorea</taxon>
        <taxon>Rhabditida</taxon>
        <taxon>Rhabditina</taxon>
        <taxon>Rhabditomorpha</taxon>
        <taxon>Strongyloidea</taxon>
        <taxon>Ancylostomatidae</taxon>
        <taxon>Ancylostomatinae</taxon>
        <taxon>Ancylostoma</taxon>
    </lineage>
</organism>
<proteinExistence type="predicted"/>
<sequence length="67" mass="7631">MLFTISQSSNTSRYNLLTKVVNAYGKESNTAMADKIKKEQQMRKSKLEVGEMLHLCITMVSYSPVEK</sequence>
<gene>
    <name evidence="1" type="primary">Acey_s0083.g1690</name>
    <name evidence="1" type="ORF">Y032_0083g1690</name>
</gene>
<reference evidence="2" key="1">
    <citation type="journal article" date="2015" name="Nat. Genet.">
        <title>The genome and transcriptome of the zoonotic hookworm Ancylostoma ceylanicum identify infection-specific gene families.</title>
        <authorList>
            <person name="Schwarz E.M."/>
            <person name="Hu Y."/>
            <person name="Antoshechkin I."/>
            <person name="Miller M.M."/>
            <person name="Sternberg P.W."/>
            <person name="Aroian R.V."/>
        </authorList>
    </citation>
    <scope>NUCLEOTIDE SEQUENCE</scope>
    <source>
        <strain evidence="2">HY135</strain>
    </source>
</reference>
<keyword evidence="2" id="KW-1185">Reference proteome</keyword>
<dbReference type="AlphaFoldDB" id="A0A016TRD3"/>
<dbReference type="Proteomes" id="UP000024635">
    <property type="component" value="Unassembled WGS sequence"/>
</dbReference>